<dbReference type="InterPro" id="IPR000073">
    <property type="entry name" value="AB_hydrolase_1"/>
</dbReference>
<gene>
    <name evidence="3" type="ORF">PH603_09980</name>
</gene>
<keyword evidence="1" id="KW-0732">Signal</keyword>
<feature type="chain" id="PRO_5042097446" evidence="1">
    <location>
        <begin position="22"/>
        <end position="492"/>
    </location>
</feature>
<evidence type="ECO:0000313" key="3">
    <source>
        <dbReference type="EMBL" id="WCL52867.1"/>
    </source>
</evidence>
<dbReference type="KEGG" id="gso:PH603_09980"/>
<dbReference type="GO" id="GO:0016787">
    <property type="term" value="F:hydrolase activity"/>
    <property type="evidence" value="ECO:0007669"/>
    <property type="project" value="UniProtKB-KW"/>
</dbReference>
<proteinExistence type="predicted"/>
<evidence type="ECO:0000256" key="1">
    <source>
        <dbReference type="SAM" id="SignalP"/>
    </source>
</evidence>
<dbReference type="SUPFAM" id="SSF53474">
    <property type="entry name" value="alpha/beta-Hydrolases"/>
    <property type="match status" value="1"/>
</dbReference>
<dbReference type="Gene3D" id="3.40.50.1820">
    <property type="entry name" value="alpha/beta hydrolase"/>
    <property type="match status" value="2"/>
</dbReference>
<dbReference type="Pfam" id="PF00561">
    <property type="entry name" value="Abhydrolase_1"/>
    <property type="match status" value="1"/>
</dbReference>
<dbReference type="RefSeq" id="WP_289502324.1">
    <property type="nucleotide sequence ID" value="NZ_CP116805.1"/>
</dbReference>
<evidence type="ECO:0000313" key="4">
    <source>
        <dbReference type="Proteomes" id="UP001217500"/>
    </source>
</evidence>
<keyword evidence="3" id="KW-0378">Hydrolase</keyword>
<organism evidence="3 4">
    <name type="scientific">Gimibacter soli</name>
    <dbReference type="NCBI Taxonomy" id="3024400"/>
    <lineage>
        <taxon>Bacteria</taxon>
        <taxon>Pseudomonadati</taxon>
        <taxon>Pseudomonadota</taxon>
        <taxon>Alphaproteobacteria</taxon>
        <taxon>Kordiimonadales</taxon>
        <taxon>Temperatibacteraceae</taxon>
        <taxon>Gimibacter</taxon>
    </lineage>
</organism>
<dbReference type="InterPro" id="IPR029058">
    <property type="entry name" value="AB_hydrolase_fold"/>
</dbReference>
<dbReference type="AlphaFoldDB" id="A0AAE9XMP3"/>
<dbReference type="EMBL" id="CP116805">
    <property type="protein sequence ID" value="WCL52867.1"/>
    <property type="molecule type" value="Genomic_DNA"/>
</dbReference>
<dbReference type="Proteomes" id="UP001217500">
    <property type="component" value="Chromosome"/>
</dbReference>
<sequence>MNFIKALSVLAFTAALTGAVAAQNAVADDIPLCGPDTLDTGGPARCRAPNSDATDILIIRPGTPATPARLPLVYIFGGPGLYPDRQFPRMQALANRWQRTLLVAVPPGLDSRVNPALVCAGEIAPRLWEAANTPEAAEPMTSDPATPLAACLGHIGRQSNSTTALSTATAAARLAAALAALDAGKVDILAESYGARIALDVAARRPDLVHSLALDSPETPWVPAFWHSGQNLMAALDRLEDACGYRRKCPTRGRRMAEKLMTRLAAFNQASAPAMRLRDQTSGEVLGYVRPARAHLELRLISALASPVEAGHLPYIAASRSDADLQRRFARLVSGYVLDDTPALSFAVHHIVRCSEWPMTRWYKALDADAATYPTLRPMLAYLKARQQHICTALGVTPPDSIDRLSAPLIPTFVLSGTLDPVTPANSVENAFSGDPMVQRRLYENAGHVVQLAADCVLDDIDAFFQNPKGQAPSSCKRDNLQIPFFQPISVR</sequence>
<keyword evidence="4" id="KW-1185">Reference proteome</keyword>
<feature type="domain" description="AB hydrolase-1" evidence="2">
    <location>
        <begin position="163"/>
        <end position="452"/>
    </location>
</feature>
<name>A0AAE9XMP3_9PROT</name>
<reference evidence="3" key="1">
    <citation type="submission" date="2023-01" db="EMBL/GenBank/DDBJ databases">
        <title>The genome sequence of Kordiimonadaceae bacterium 6D33.</title>
        <authorList>
            <person name="Liu Y."/>
        </authorList>
    </citation>
    <scope>NUCLEOTIDE SEQUENCE</scope>
    <source>
        <strain evidence="3">6D33</strain>
    </source>
</reference>
<feature type="signal peptide" evidence="1">
    <location>
        <begin position="1"/>
        <end position="21"/>
    </location>
</feature>
<accession>A0AAE9XMP3</accession>
<protein>
    <submittedName>
        <fullName evidence="3">Alpha/beta hydrolase</fullName>
    </submittedName>
</protein>
<evidence type="ECO:0000259" key="2">
    <source>
        <dbReference type="Pfam" id="PF00561"/>
    </source>
</evidence>